<dbReference type="GO" id="GO:0005737">
    <property type="term" value="C:cytoplasm"/>
    <property type="evidence" value="ECO:0007669"/>
    <property type="project" value="UniProtKB-ARBA"/>
</dbReference>
<evidence type="ECO:0000256" key="5">
    <source>
        <dbReference type="HAMAP-Rule" id="MF_01302"/>
    </source>
</evidence>
<evidence type="ECO:0000256" key="4">
    <source>
        <dbReference type="ARBA" id="ARBA00035258"/>
    </source>
</evidence>
<evidence type="ECO:0000313" key="7">
    <source>
        <dbReference type="EMBL" id="KKR05654.1"/>
    </source>
</evidence>
<dbReference type="GO" id="GO:0005840">
    <property type="term" value="C:ribosome"/>
    <property type="evidence" value="ECO:0007669"/>
    <property type="project" value="UniProtKB-KW"/>
</dbReference>
<dbReference type="STRING" id="1619100.UT34_C0002G0161"/>
<reference evidence="7 8" key="1">
    <citation type="journal article" date="2015" name="Nature">
        <title>rRNA introns, odd ribosomes, and small enigmatic genomes across a large radiation of phyla.</title>
        <authorList>
            <person name="Brown C.T."/>
            <person name="Hug L.A."/>
            <person name="Thomas B.C."/>
            <person name="Sharon I."/>
            <person name="Castelle C.J."/>
            <person name="Singh A."/>
            <person name="Wilkins M.J."/>
            <person name="Williams K.H."/>
            <person name="Banfield J.F."/>
        </authorList>
    </citation>
    <scope>NUCLEOTIDE SEQUENCE [LARGE SCALE GENOMIC DNA]</scope>
</reference>
<name>A0A0G0MNM9_9BACT</name>
<dbReference type="PANTHER" id="PTHR11758">
    <property type="entry name" value="40S RIBOSOMAL PROTEIN S15A"/>
    <property type="match status" value="1"/>
</dbReference>
<dbReference type="AlphaFoldDB" id="A0A0G0MNM9"/>
<comment type="function">
    <text evidence="5">One of the primary rRNA binding proteins, it binds directly to 16S rRNA central domain where it helps coordinate assembly of the platform of the 30S subunit.</text>
</comment>
<comment type="subunit">
    <text evidence="5">Part of the 30S ribosomal subunit. Contacts proteins S5 and S12.</text>
</comment>
<dbReference type="Pfam" id="PF00410">
    <property type="entry name" value="Ribosomal_S8"/>
    <property type="match status" value="1"/>
</dbReference>
<keyword evidence="2 5" id="KW-0689">Ribosomal protein</keyword>
<keyword evidence="5" id="KW-0699">rRNA-binding</keyword>
<dbReference type="SUPFAM" id="SSF56047">
    <property type="entry name" value="Ribosomal protein S8"/>
    <property type="match status" value="1"/>
</dbReference>
<dbReference type="NCBIfam" id="NF001109">
    <property type="entry name" value="PRK00136.1"/>
    <property type="match status" value="1"/>
</dbReference>
<dbReference type="FunFam" id="3.30.1490.10:FF:000001">
    <property type="entry name" value="30S ribosomal protein S8"/>
    <property type="match status" value="1"/>
</dbReference>
<dbReference type="GO" id="GO:1990904">
    <property type="term" value="C:ribonucleoprotein complex"/>
    <property type="evidence" value="ECO:0007669"/>
    <property type="project" value="UniProtKB-KW"/>
</dbReference>
<dbReference type="GO" id="GO:0003735">
    <property type="term" value="F:structural constituent of ribosome"/>
    <property type="evidence" value="ECO:0007669"/>
    <property type="project" value="InterPro"/>
</dbReference>
<dbReference type="PATRIC" id="fig|1619100.3.peg.708"/>
<dbReference type="GO" id="GO:0006412">
    <property type="term" value="P:translation"/>
    <property type="evidence" value="ECO:0007669"/>
    <property type="project" value="UniProtKB-UniRule"/>
</dbReference>
<evidence type="ECO:0000256" key="1">
    <source>
        <dbReference type="ARBA" id="ARBA00006471"/>
    </source>
</evidence>
<dbReference type="Gene3D" id="3.30.1490.10">
    <property type="match status" value="1"/>
</dbReference>
<dbReference type="PROSITE" id="PS00053">
    <property type="entry name" value="RIBOSOMAL_S8"/>
    <property type="match status" value="1"/>
</dbReference>
<keyword evidence="5" id="KW-0694">RNA-binding</keyword>
<dbReference type="InterPro" id="IPR047863">
    <property type="entry name" value="Ribosomal_uS8_CS"/>
</dbReference>
<dbReference type="HAMAP" id="MF_01302_B">
    <property type="entry name" value="Ribosomal_uS8_B"/>
    <property type="match status" value="1"/>
</dbReference>
<evidence type="ECO:0000256" key="2">
    <source>
        <dbReference type="ARBA" id="ARBA00022980"/>
    </source>
</evidence>
<keyword evidence="3 5" id="KW-0687">Ribonucleoprotein</keyword>
<accession>A0A0G0MNM9</accession>
<protein>
    <recommendedName>
        <fullName evidence="4 5">Small ribosomal subunit protein uS8</fullName>
    </recommendedName>
</protein>
<proteinExistence type="inferred from homology"/>
<dbReference type="Gene3D" id="3.30.1370.30">
    <property type="match status" value="1"/>
</dbReference>
<sequence length="128" mass="14263">MNDRISDLLARLQNGIIARKETINVPVTKGNKGVLDILKREEMINGYENDPEDVTMFRVTYMYTDGEPEVSKFVRISKPGLRKYVTAKDIKPVMNGRGISIISTSQGLMSGAVAKSKKLGGELICEIW</sequence>
<dbReference type="InterPro" id="IPR035987">
    <property type="entry name" value="Ribosomal_uS8_sf"/>
</dbReference>
<evidence type="ECO:0000313" key="8">
    <source>
        <dbReference type="Proteomes" id="UP000034799"/>
    </source>
</evidence>
<comment type="caution">
    <text evidence="7">The sequence shown here is derived from an EMBL/GenBank/DDBJ whole genome shotgun (WGS) entry which is preliminary data.</text>
</comment>
<comment type="similarity">
    <text evidence="1 5 6">Belongs to the universal ribosomal protein uS8 family.</text>
</comment>
<dbReference type="InterPro" id="IPR000630">
    <property type="entry name" value="Ribosomal_uS8"/>
</dbReference>
<gene>
    <name evidence="5" type="primary">rpsH</name>
    <name evidence="7" type="ORF">UT34_C0002G0161</name>
</gene>
<dbReference type="Proteomes" id="UP000034799">
    <property type="component" value="Unassembled WGS sequence"/>
</dbReference>
<dbReference type="GO" id="GO:0019843">
    <property type="term" value="F:rRNA binding"/>
    <property type="evidence" value="ECO:0007669"/>
    <property type="project" value="UniProtKB-UniRule"/>
</dbReference>
<dbReference type="EMBL" id="LBWK01000002">
    <property type="protein sequence ID" value="KKR05654.1"/>
    <property type="molecule type" value="Genomic_DNA"/>
</dbReference>
<evidence type="ECO:0000256" key="6">
    <source>
        <dbReference type="RuleBase" id="RU003660"/>
    </source>
</evidence>
<organism evidence="7 8">
    <name type="scientific">candidate division WS6 bacterium GW2011_GWF2_39_15</name>
    <dbReference type="NCBI Taxonomy" id="1619100"/>
    <lineage>
        <taxon>Bacteria</taxon>
        <taxon>Candidatus Dojkabacteria</taxon>
    </lineage>
</organism>
<evidence type="ECO:0000256" key="3">
    <source>
        <dbReference type="ARBA" id="ARBA00023274"/>
    </source>
</evidence>